<evidence type="ECO:0000313" key="3">
    <source>
        <dbReference type="Proteomes" id="UP000265715"/>
    </source>
</evidence>
<dbReference type="EMBL" id="QXDL01000255">
    <property type="protein sequence ID" value="RIH78923.1"/>
    <property type="molecule type" value="Genomic_DNA"/>
</dbReference>
<dbReference type="RefSeq" id="WP_119316519.1">
    <property type="nucleotide sequence ID" value="NZ_QXDL01000255.1"/>
</dbReference>
<proteinExistence type="predicted"/>
<dbReference type="Pfam" id="PF14332">
    <property type="entry name" value="DUF4388"/>
    <property type="match status" value="1"/>
</dbReference>
<comment type="caution">
    <text evidence="2">The sequence shown here is derived from an EMBL/GenBank/DDBJ whole genome shotgun (WGS) entry which is preliminary data.</text>
</comment>
<accession>A0A399E5Z6</accession>
<sequence>MLRGDLKEFPLLNLLQTLQGSKRDGSLYLEHPQAPACLSLRQGRLVGAEAGGLVGECALELIAGMRAVPFRFDERPAPAAHNLAGDLAVQQRLAQQVEDWQALELLPREWDEVLRLKPRSGEVELSLDMARLVTLSDGQTVAAVLLGAGMPPLQVARKLDRLLGLGVLEARPQVPLVRHKLMILPLYGTPPGVAYVDEGLYPEWGPRARTGVRLSLQVRQGPVLHFQVRPRPSLAGRVGLSDADLRRHRLGRGLEAEAWFEPV</sequence>
<name>A0A399E5Z6_9DEIN</name>
<dbReference type="AlphaFoldDB" id="A0A399E5Z6"/>
<evidence type="ECO:0000313" key="2">
    <source>
        <dbReference type="EMBL" id="RIH78923.1"/>
    </source>
</evidence>
<dbReference type="OrthoDB" id="31431at2"/>
<feature type="domain" description="PatA-like N-terminal" evidence="1">
    <location>
        <begin position="3"/>
        <end position="82"/>
    </location>
</feature>
<gene>
    <name evidence="2" type="ORF">Mterra_03636</name>
</gene>
<dbReference type="InterPro" id="IPR025497">
    <property type="entry name" value="PatA-like_N"/>
</dbReference>
<evidence type="ECO:0000259" key="1">
    <source>
        <dbReference type="Pfam" id="PF14332"/>
    </source>
</evidence>
<organism evidence="2 3">
    <name type="scientific">Calidithermus terrae</name>
    <dbReference type="NCBI Taxonomy" id="1408545"/>
    <lineage>
        <taxon>Bacteria</taxon>
        <taxon>Thermotogati</taxon>
        <taxon>Deinococcota</taxon>
        <taxon>Deinococci</taxon>
        <taxon>Thermales</taxon>
        <taxon>Thermaceae</taxon>
        <taxon>Calidithermus</taxon>
    </lineage>
</organism>
<keyword evidence="3" id="KW-1185">Reference proteome</keyword>
<reference evidence="2 3" key="1">
    <citation type="submission" date="2018-08" db="EMBL/GenBank/DDBJ databases">
        <title>Meiothermus terrae DSM 26712 genome sequencing project.</title>
        <authorList>
            <person name="Da Costa M.S."/>
            <person name="Albuquerque L."/>
            <person name="Raposo P."/>
            <person name="Froufe H.J.C."/>
            <person name="Barroso C.S."/>
            <person name="Egas C."/>
        </authorList>
    </citation>
    <scope>NUCLEOTIDE SEQUENCE [LARGE SCALE GENOMIC DNA]</scope>
    <source>
        <strain evidence="2 3">DSM 26712</strain>
    </source>
</reference>
<dbReference type="Proteomes" id="UP000265715">
    <property type="component" value="Unassembled WGS sequence"/>
</dbReference>
<protein>
    <recommendedName>
        <fullName evidence="1">PatA-like N-terminal domain-containing protein</fullName>
    </recommendedName>
</protein>